<feature type="domain" description="Isochorismatase-like" evidence="3">
    <location>
        <begin position="4"/>
        <end position="186"/>
    </location>
</feature>
<dbReference type="AlphaFoldDB" id="A0A8S1SDZ2"/>
<dbReference type="PANTHER" id="PTHR11080">
    <property type="entry name" value="PYRAZINAMIDASE/NICOTINAMIDASE"/>
    <property type="match status" value="1"/>
</dbReference>
<comment type="similarity">
    <text evidence="1">Belongs to the isochorismatase family.</text>
</comment>
<dbReference type="PANTHER" id="PTHR11080:SF2">
    <property type="entry name" value="LD05707P"/>
    <property type="match status" value="1"/>
</dbReference>
<keyword evidence="2" id="KW-0378">Hydrolase</keyword>
<keyword evidence="5" id="KW-1185">Reference proteome</keyword>
<gene>
    <name evidence="4" type="ORF">POCTA_138.1.T0080496</name>
</gene>
<organism evidence="4 5">
    <name type="scientific">Paramecium octaurelia</name>
    <dbReference type="NCBI Taxonomy" id="43137"/>
    <lineage>
        <taxon>Eukaryota</taxon>
        <taxon>Sar</taxon>
        <taxon>Alveolata</taxon>
        <taxon>Ciliophora</taxon>
        <taxon>Intramacronucleata</taxon>
        <taxon>Oligohymenophorea</taxon>
        <taxon>Peniculida</taxon>
        <taxon>Parameciidae</taxon>
        <taxon>Paramecium</taxon>
    </lineage>
</organism>
<dbReference type="EMBL" id="CAJJDP010000007">
    <property type="protein sequence ID" value="CAD8137657.1"/>
    <property type="molecule type" value="Genomic_DNA"/>
</dbReference>
<dbReference type="Proteomes" id="UP000683925">
    <property type="component" value="Unassembled WGS sequence"/>
</dbReference>
<evidence type="ECO:0000256" key="1">
    <source>
        <dbReference type="ARBA" id="ARBA00006336"/>
    </source>
</evidence>
<name>A0A8S1SDZ2_PAROT</name>
<evidence type="ECO:0000313" key="4">
    <source>
        <dbReference type="EMBL" id="CAD8137657.1"/>
    </source>
</evidence>
<dbReference type="GO" id="GO:0016787">
    <property type="term" value="F:hydrolase activity"/>
    <property type="evidence" value="ECO:0007669"/>
    <property type="project" value="UniProtKB-KW"/>
</dbReference>
<dbReference type="OrthoDB" id="1739143at2759"/>
<evidence type="ECO:0000259" key="3">
    <source>
        <dbReference type="Pfam" id="PF00857"/>
    </source>
</evidence>
<proteinExistence type="inferred from homology"/>
<dbReference type="InterPro" id="IPR052347">
    <property type="entry name" value="Isochorismatase_Nicotinamidase"/>
</dbReference>
<reference evidence="4" key="1">
    <citation type="submission" date="2021-01" db="EMBL/GenBank/DDBJ databases">
        <authorList>
            <consortium name="Genoscope - CEA"/>
            <person name="William W."/>
        </authorList>
    </citation>
    <scope>NUCLEOTIDE SEQUENCE</scope>
</reference>
<dbReference type="CDD" id="cd01011">
    <property type="entry name" value="nicotinamidase"/>
    <property type="match status" value="1"/>
</dbReference>
<evidence type="ECO:0000256" key="2">
    <source>
        <dbReference type="ARBA" id="ARBA00022801"/>
    </source>
</evidence>
<evidence type="ECO:0000313" key="5">
    <source>
        <dbReference type="Proteomes" id="UP000683925"/>
    </source>
</evidence>
<protein>
    <recommendedName>
        <fullName evidence="3">Isochorismatase-like domain-containing protein</fullName>
    </recommendedName>
</protein>
<dbReference type="InterPro" id="IPR000868">
    <property type="entry name" value="Isochorismatase-like_dom"/>
</dbReference>
<comment type="caution">
    <text evidence="4">The sequence shown here is derived from an EMBL/GenBank/DDBJ whole genome shotgun (WGS) entry which is preliminary data.</text>
</comment>
<accession>A0A8S1SDZ2</accession>
<dbReference type="Pfam" id="PF00857">
    <property type="entry name" value="Isochorismatase"/>
    <property type="match status" value="1"/>
</dbReference>
<dbReference type="OMA" id="DFVDSWP"/>
<sequence>MENSALIIVDVQNDFCEGGSLPVQNASKIIPQINKVRKYFKNVIFTQDWHPKNHVSFKTNHPNHKQLSQMEKQNLWPVHCVQNTYGAQLHKDIQIKNGDHFVLKGRNSKYDSYSGFGCKEDKTNLHEILKTLNVNTIYVGGLAFDYCVLFTVLDAIKLGYQVNVLRDCTQAIDTENAKTKIDSYFQETRRQDSSILEDSLQILTSYALEE</sequence>